<keyword evidence="6" id="KW-1185">Reference proteome</keyword>
<dbReference type="GO" id="GO:0045892">
    <property type="term" value="P:negative regulation of DNA-templated transcription"/>
    <property type="evidence" value="ECO:0007669"/>
    <property type="project" value="TreeGrafter"/>
</dbReference>
<evidence type="ECO:0000313" key="6">
    <source>
        <dbReference type="Proteomes" id="UP000554144"/>
    </source>
</evidence>
<dbReference type="InterPro" id="IPR036390">
    <property type="entry name" value="WH_DNA-bd_sf"/>
</dbReference>
<dbReference type="PRINTS" id="PR00035">
    <property type="entry name" value="HTHGNTR"/>
</dbReference>
<dbReference type="AlphaFoldDB" id="A0A853GRX2"/>
<dbReference type="PANTHER" id="PTHR44846:SF1">
    <property type="entry name" value="MANNOSYL-D-GLYCERATE TRANSPORT_METABOLISM SYSTEM REPRESSOR MNGR-RELATED"/>
    <property type="match status" value="1"/>
</dbReference>
<dbReference type="SUPFAM" id="SSF46785">
    <property type="entry name" value="Winged helix' DNA-binding domain"/>
    <property type="match status" value="1"/>
</dbReference>
<dbReference type="PANTHER" id="PTHR44846">
    <property type="entry name" value="MANNOSYL-D-GLYCERATE TRANSPORT/METABOLISM SYSTEM REPRESSOR MNGR-RELATED"/>
    <property type="match status" value="1"/>
</dbReference>
<name>A0A853GRX2_9BURK</name>
<dbReference type="Proteomes" id="UP000554144">
    <property type="component" value="Unassembled WGS sequence"/>
</dbReference>
<feature type="domain" description="HTH gntR-type" evidence="4">
    <location>
        <begin position="12"/>
        <end position="80"/>
    </location>
</feature>
<evidence type="ECO:0000256" key="1">
    <source>
        <dbReference type="ARBA" id="ARBA00023015"/>
    </source>
</evidence>
<accession>A0A853GRX2</accession>
<evidence type="ECO:0000256" key="3">
    <source>
        <dbReference type="ARBA" id="ARBA00023163"/>
    </source>
</evidence>
<keyword evidence="2" id="KW-0238">DNA-binding</keyword>
<dbReference type="OrthoDB" id="8584262at2"/>
<sequence length="249" mass="27772">MLSKTVSKTDHLPLYIQIANVVEHEIASGRLPVGAPLPTERQLGEAYGVSRITVREAIGVLKRKELVETRRGAGNFVAHPDVVSRDLLGVHDFDLQIEASGHSNQIELLTFQTDFRSADIATILAVPTNSNLIKVVRVRKADETPLFIETIYLSLSRFSNLSSDDFLTTKLFSQKIRDDYGVQIGEVTLVLDPVLLAEQDAQALHVSELPAAGLLNERTSFDQEGHPVVFSQWLFSRHRCRHLLKIKAK</sequence>
<dbReference type="Pfam" id="PF00392">
    <property type="entry name" value="GntR"/>
    <property type="match status" value="1"/>
</dbReference>
<evidence type="ECO:0000313" key="5">
    <source>
        <dbReference type="EMBL" id="NYT84907.1"/>
    </source>
</evidence>
<reference evidence="5 6" key="1">
    <citation type="submission" date="2020-07" db="EMBL/GenBank/DDBJ databases">
        <title>Taxonomic revisions and descriptions of new bacterial species based on genomic comparisons in the high-G+C-content subgroup of the family Alcaligenaceae.</title>
        <authorList>
            <person name="Szabo A."/>
            <person name="Felfoldi T."/>
        </authorList>
    </citation>
    <scope>NUCLEOTIDE SEQUENCE [LARGE SCALE GENOMIC DNA]</scope>
    <source>
        <strain evidence="5 6">DSM 25667</strain>
    </source>
</reference>
<dbReference type="RefSeq" id="WP_130037740.1">
    <property type="nucleotide sequence ID" value="NZ_JACCEV010000001.1"/>
</dbReference>
<keyword evidence="1" id="KW-0805">Transcription regulation</keyword>
<dbReference type="InterPro" id="IPR011663">
    <property type="entry name" value="UTRA"/>
</dbReference>
<keyword evidence="3" id="KW-0804">Transcription</keyword>
<dbReference type="EMBL" id="JACCEV010000001">
    <property type="protein sequence ID" value="NYT84907.1"/>
    <property type="molecule type" value="Genomic_DNA"/>
</dbReference>
<dbReference type="Gene3D" id="1.10.10.10">
    <property type="entry name" value="Winged helix-like DNA-binding domain superfamily/Winged helix DNA-binding domain"/>
    <property type="match status" value="1"/>
</dbReference>
<dbReference type="SUPFAM" id="SSF64288">
    <property type="entry name" value="Chorismate lyase-like"/>
    <property type="match status" value="1"/>
</dbReference>
<evidence type="ECO:0000256" key="2">
    <source>
        <dbReference type="ARBA" id="ARBA00023125"/>
    </source>
</evidence>
<comment type="caution">
    <text evidence="5">The sequence shown here is derived from an EMBL/GenBank/DDBJ whole genome shotgun (WGS) entry which is preliminary data.</text>
</comment>
<evidence type="ECO:0000259" key="4">
    <source>
        <dbReference type="PROSITE" id="PS50949"/>
    </source>
</evidence>
<dbReference type="GO" id="GO:0003700">
    <property type="term" value="F:DNA-binding transcription factor activity"/>
    <property type="evidence" value="ECO:0007669"/>
    <property type="project" value="InterPro"/>
</dbReference>
<dbReference type="PROSITE" id="PS50949">
    <property type="entry name" value="HTH_GNTR"/>
    <property type="match status" value="1"/>
</dbReference>
<protein>
    <submittedName>
        <fullName evidence="5">GntR family transcriptional regulator</fullName>
    </submittedName>
</protein>
<dbReference type="InterPro" id="IPR036388">
    <property type="entry name" value="WH-like_DNA-bd_sf"/>
</dbReference>
<dbReference type="Gene3D" id="3.40.1410.10">
    <property type="entry name" value="Chorismate lyase-like"/>
    <property type="match status" value="1"/>
</dbReference>
<dbReference type="SMART" id="SM00866">
    <property type="entry name" value="UTRA"/>
    <property type="match status" value="1"/>
</dbReference>
<dbReference type="GO" id="GO:0003677">
    <property type="term" value="F:DNA binding"/>
    <property type="evidence" value="ECO:0007669"/>
    <property type="project" value="UniProtKB-KW"/>
</dbReference>
<dbReference type="SMART" id="SM00345">
    <property type="entry name" value="HTH_GNTR"/>
    <property type="match status" value="1"/>
</dbReference>
<gene>
    <name evidence="5" type="ORF">H0A62_04750</name>
</gene>
<dbReference type="InterPro" id="IPR028978">
    <property type="entry name" value="Chorismate_lyase_/UTRA_dom_sf"/>
</dbReference>
<dbReference type="CDD" id="cd07377">
    <property type="entry name" value="WHTH_GntR"/>
    <property type="match status" value="1"/>
</dbReference>
<dbReference type="InterPro" id="IPR050679">
    <property type="entry name" value="Bact_HTH_transcr_reg"/>
</dbReference>
<organism evidence="5 6">
    <name type="scientific">Pollutimonas harenae</name>
    <dbReference type="NCBI Taxonomy" id="657015"/>
    <lineage>
        <taxon>Bacteria</taxon>
        <taxon>Pseudomonadati</taxon>
        <taxon>Pseudomonadota</taxon>
        <taxon>Betaproteobacteria</taxon>
        <taxon>Burkholderiales</taxon>
        <taxon>Alcaligenaceae</taxon>
        <taxon>Pollutimonas</taxon>
    </lineage>
</organism>
<dbReference type="InterPro" id="IPR000524">
    <property type="entry name" value="Tscrpt_reg_HTH_GntR"/>
</dbReference>
<dbReference type="Pfam" id="PF07702">
    <property type="entry name" value="UTRA"/>
    <property type="match status" value="1"/>
</dbReference>
<proteinExistence type="predicted"/>